<name>A0AAD9TH23_9ROSI</name>
<sequence>MIAKDGSYQNGSMLSHTEMLKFHPLKKSERKGVRNVLNEEPKEEGRDPFDPIVLSLTGFMVADRHWLGKSVVGVLNKFCNVEKKVLCINGSGLKSSRLEIIELLCLNHDGRLSEIEKIPKHDEEQRQYQKSREETYGSEVQTLDQLEENRLRSLNFDAHNNDPMMDQTKELSPILFPEPNPSDGDEHDEELDKSYDAMMSDEVVNRDAGGIKDRDPVSKAVNRNGRRGNYERKHGMSPRSSKNGNKGVINQVEWNLDEEIPKVVEKGNLRTNGEMEDEISRVIETGISHGDRVDFWNDIKCDSRLLKAVFPRVYLLVNKKSGPILEFGSWIDSKWVWDVQTGRFLFDWEKDQWCSFQAILSHISIRKHISDALAWKFNSNGVFYMGSFLKGLKKMVDGLCPSRKSERVWLSLLSAVVWIVWEFRKNKIFDNKDPILALAADLIGVRIVWWFKAFGKKVLESVSDLLLIVKERCVELSRVMKSMIKDWIPSMVGAFKFNVDGSARGNPGLADIGGVLRDSYGNVLCLFLLSVGITDSTSAELLAIEKAVELCLFEPFFGVV</sequence>
<protein>
    <recommendedName>
        <fullName evidence="2">RNase H type-1 domain-containing protein</fullName>
    </recommendedName>
</protein>
<gene>
    <name evidence="3" type="ORF">Ddye_030260</name>
</gene>
<feature type="domain" description="RNase H type-1" evidence="2">
    <location>
        <begin position="491"/>
        <end position="560"/>
    </location>
</feature>
<keyword evidence="4" id="KW-1185">Reference proteome</keyword>
<dbReference type="InterPro" id="IPR036397">
    <property type="entry name" value="RNaseH_sf"/>
</dbReference>
<dbReference type="SUPFAM" id="SSF53098">
    <property type="entry name" value="Ribonuclease H-like"/>
    <property type="match status" value="1"/>
</dbReference>
<organism evidence="3 4">
    <name type="scientific">Dipteronia dyeriana</name>
    <dbReference type="NCBI Taxonomy" id="168575"/>
    <lineage>
        <taxon>Eukaryota</taxon>
        <taxon>Viridiplantae</taxon>
        <taxon>Streptophyta</taxon>
        <taxon>Embryophyta</taxon>
        <taxon>Tracheophyta</taxon>
        <taxon>Spermatophyta</taxon>
        <taxon>Magnoliopsida</taxon>
        <taxon>eudicotyledons</taxon>
        <taxon>Gunneridae</taxon>
        <taxon>Pentapetalae</taxon>
        <taxon>rosids</taxon>
        <taxon>malvids</taxon>
        <taxon>Sapindales</taxon>
        <taxon>Sapindaceae</taxon>
        <taxon>Hippocastanoideae</taxon>
        <taxon>Acereae</taxon>
        <taxon>Dipteronia</taxon>
    </lineage>
</organism>
<proteinExistence type="predicted"/>
<accession>A0AAD9TH23</accession>
<dbReference type="PANTHER" id="PTHR33033">
    <property type="entry name" value="POLYNUCLEOTIDYL TRANSFERASE, RIBONUCLEASE H-LIKE SUPERFAMILY PROTEIN-RELATED"/>
    <property type="match status" value="1"/>
</dbReference>
<dbReference type="InterPro" id="IPR012337">
    <property type="entry name" value="RNaseH-like_sf"/>
</dbReference>
<feature type="region of interest" description="Disordered" evidence="1">
    <location>
        <begin position="206"/>
        <end position="246"/>
    </location>
</feature>
<dbReference type="GO" id="GO:0003676">
    <property type="term" value="F:nucleic acid binding"/>
    <property type="evidence" value="ECO:0007669"/>
    <property type="project" value="InterPro"/>
</dbReference>
<feature type="region of interest" description="Disordered" evidence="1">
    <location>
        <begin position="120"/>
        <end position="140"/>
    </location>
</feature>
<dbReference type="Gene3D" id="3.30.420.10">
    <property type="entry name" value="Ribonuclease H-like superfamily/Ribonuclease H"/>
    <property type="match status" value="1"/>
</dbReference>
<dbReference type="InterPro" id="IPR002156">
    <property type="entry name" value="RNaseH_domain"/>
</dbReference>
<reference evidence="3" key="1">
    <citation type="journal article" date="2023" name="Plant J.">
        <title>Genome sequences and population genomics provide insights into the demographic history, inbreeding, and mutation load of two 'living fossil' tree species of Dipteronia.</title>
        <authorList>
            <person name="Feng Y."/>
            <person name="Comes H.P."/>
            <person name="Chen J."/>
            <person name="Zhu S."/>
            <person name="Lu R."/>
            <person name="Zhang X."/>
            <person name="Li P."/>
            <person name="Qiu J."/>
            <person name="Olsen K.M."/>
            <person name="Qiu Y."/>
        </authorList>
    </citation>
    <scope>NUCLEOTIDE SEQUENCE</scope>
    <source>
        <strain evidence="3">KIB01</strain>
    </source>
</reference>
<evidence type="ECO:0000313" key="4">
    <source>
        <dbReference type="Proteomes" id="UP001280121"/>
    </source>
</evidence>
<dbReference type="Proteomes" id="UP001280121">
    <property type="component" value="Unassembled WGS sequence"/>
</dbReference>
<dbReference type="AlphaFoldDB" id="A0AAD9TH23"/>
<feature type="compositionally biased region" description="Basic and acidic residues" evidence="1">
    <location>
        <begin position="120"/>
        <end position="135"/>
    </location>
</feature>
<evidence type="ECO:0000313" key="3">
    <source>
        <dbReference type="EMBL" id="KAK2635468.1"/>
    </source>
</evidence>
<dbReference type="GO" id="GO:0004523">
    <property type="term" value="F:RNA-DNA hybrid ribonuclease activity"/>
    <property type="evidence" value="ECO:0007669"/>
    <property type="project" value="InterPro"/>
</dbReference>
<comment type="caution">
    <text evidence="3">The sequence shown here is derived from an EMBL/GenBank/DDBJ whole genome shotgun (WGS) entry which is preliminary data.</text>
</comment>
<feature type="compositionally biased region" description="Basic and acidic residues" evidence="1">
    <location>
        <begin position="206"/>
        <end position="217"/>
    </location>
</feature>
<evidence type="ECO:0000256" key="1">
    <source>
        <dbReference type="SAM" id="MobiDB-lite"/>
    </source>
</evidence>
<dbReference type="InterPro" id="IPR044730">
    <property type="entry name" value="RNase_H-like_dom_plant"/>
</dbReference>
<evidence type="ECO:0000259" key="2">
    <source>
        <dbReference type="PROSITE" id="PS50879"/>
    </source>
</evidence>
<dbReference type="PROSITE" id="PS50879">
    <property type="entry name" value="RNASE_H_1"/>
    <property type="match status" value="1"/>
</dbReference>
<dbReference type="PANTHER" id="PTHR33033:SF90">
    <property type="entry name" value="RNASE H TYPE-1 DOMAIN-CONTAINING PROTEIN"/>
    <property type="match status" value="1"/>
</dbReference>
<dbReference type="CDD" id="cd06222">
    <property type="entry name" value="RNase_H_like"/>
    <property type="match status" value="1"/>
</dbReference>
<dbReference type="EMBL" id="JANJYI010000009">
    <property type="protein sequence ID" value="KAK2635468.1"/>
    <property type="molecule type" value="Genomic_DNA"/>
</dbReference>